<comment type="catalytic activity">
    <reaction evidence="6">
        <text>Fe-coproporphyrin III + 2 H(+) = coproporphyrin III + Fe(2+)</text>
        <dbReference type="Rhea" id="RHEA:49572"/>
        <dbReference type="ChEBI" id="CHEBI:15378"/>
        <dbReference type="ChEBI" id="CHEBI:29033"/>
        <dbReference type="ChEBI" id="CHEBI:68438"/>
        <dbReference type="ChEBI" id="CHEBI:131725"/>
        <dbReference type="EC" id="4.99.1.9"/>
    </reaction>
    <physiologicalReaction direction="right-to-left" evidence="6">
        <dbReference type="Rhea" id="RHEA:49574"/>
    </physiologicalReaction>
</comment>
<dbReference type="RefSeq" id="WP_103905543.1">
    <property type="nucleotide sequence ID" value="NZ_CP049246.1"/>
</dbReference>
<dbReference type="CDD" id="cd00419">
    <property type="entry name" value="Ferrochelatase_C"/>
    <property type="match status" value="1"/>
</dbReference>
<dbReference type="NCBIfam" id="TIGR00109">
    <property type="entry name" value="hemH"/>
    <property type="match status" value="1"/>
</dbReference>
<dbReference type="InterPro" id="IPR033644">
    <property type="entry name" value="Ferrochelatase_C"/>
</dbReference>
<feature type="binding site" evidence="7">
    <location>
        <position position="195"/>
    </location>
    <ligand>
        <name>Fe(2+)</name>
        <dbReference type="ChEBI" id="CHEBI:29033"/>
    </ligand>
</feature>
<dbReference type="EC" id="4.98.1.1" evidence="7"/>
<dbReference type="PANTHER" id="PTHR11108">
    <property type="entry name" value="FERROCHELATASE"/>
    <property type="match status" value="1"/>
</dbReference>
<evidence type="ECO:0000256" key="8">
    <source>
        <dbReference type="RuleBase" id="RU004185"/>
    </source>
</evidence>
<dbReference type="AlphaFoldDB" id="A0A1H5VM09"/>
<comment type="function">
    <text evidence="7">Catalyzes the ferrous insertion into protoporphyrin IX.</text>
</comment>
<comment type="pathway">
    <text evidence="7">Porphyrin-containing compound metabolism; protoheme biosynthesis; protoheme from protoporphyrin-IX: step 1/1.</text>
</comment>
<keyword evidence="10" id="KW-1185">Reference proteome</keyword>
<dbReference type="GO" id="GO:0006783">
    <property type="term" value="P:heme biosynthetic process"/>
    <property type="evidence" value="ECO:0007669"/>
    <property type="project" value="UniProtKB-UniRule"/>
</dbReference>
<dbReference type="OrthoDB" id="9809741at2"/>
<organism evidence="9 10">
    <name type="scientific">Sphingobacterium lactis</name>
    <dbReference type="NCBI Taxonomy" id="797291"/>
    <lineage>
        <taxon>Bacteria</taxon>
        <taxon>Pseudomonadati</taxon>
        <taxon>Bacteroidota</taxon>
        <taxon>Sphingobacteriia</taxon>
        <taxon>Sphingobacteriales</taxon>
        <taxon>Sphingobacteriaceae</taxon>
        <taxon>Sphingobacterium</taxon>
    </lineage>
</organism>
<dbReference type="GO" id="GO:0005737">
    <property type="term" value="C:cytoplasm"/>
    <property type="evidence" value="ECO:0007669"/>
    <property type="project" value="UniProtKB-SubCell"/>
</dbReference>
<dbReference type="Gene3D" id="3.40.50.1400">
    <property type="match status" value="2"/>
</dbReference>
<evidence type="ECO:0000313" key="10">
    <source>
        <dbReference type="Proteomes" id="UP000236731"/>
    </source>
</evidence>
<keyword evidence="4 7" id="KW-0456">Lyase</keyword>
<dbReference type="UniPathway" id="UPA00252">
    <property type="reaction ID" value="UER00325"/>
</dbReference>
<dbReference type="EMBL" id="FNUT01000003">
    <property type="protein sequence ID" value="SEF88233.1"/>
    <property type="molecule type" value="Genomic_DNA"/>
</dbReference>
<dbReference type="SUPFAM" id="SSF53800">
    <property type="entry name" value="Chelatase"/>
    <property type="match status" value="1"/>
</dbReference>
<dbReference type="Proteomes" id="UP000236731">
    <property type="component" value="Unassembled WGS sequence"/>
</dbReference>
<keyword evidence="5 7" id="KW-0627">Porphyrin biosynthesis</keyword>
<dbReference type="PANTHER" id="PTHR11108:SF1">
    <property type="entry name" value="FERROCHELATASE, MITOCHONDRIAL"/>
    <property type="match status" value="1"/>
</dbReference>
<dbReference type="InterPro" id="IPR033659">
    <property type="entry name" value="Ferrochelatase_N"/>
</dbReference>
<evidence type="ECO:0000256" key="3">
    <source>
        <dbReference type="ARBA" id="ARBA00023133"/>
    </source>
</evidence>
<dbReference type="InterPro" id="IPR001015">
    <property type="entry name" value="Ferrochelatase"/>
</dbReference>
<sequence length="344" mass="39103">MSKKATKGVLLVQLGTPNSPTTGEVRKYLTEFLMDPRVMDIPYVSRTLLVKGIIVPRRASKSAATYSTIWDEQTGSPLMYYSELQQQMLQAELGDEYHVELAMRYQEPSIPGALKKLEGMFLESLVVIPLFPQYASATTGSVIDRVMELIRSWQYFPKLRFVSSYCDNPLMVDVFAEHAQQHNLEDYDHFLFSYHGLPVRQLGKVDPSKQLKCPDFGCDSCKTETNPYCYLSQCYATTRAIATKLNLPEDKFTVCFQSRLGKTPWIQPYTSDTLHNLAKAGKKKLLVFSPAFVADCIETLDEIQVEYANEFKEMGGEEVHMVESLNANPKWIEALKRMVLENGN</sequence>
<evidence type="ECO:0000256" key="4">
    <source>
        <dbReference type="ARBA" id="ARBA00023239"/>
    </source>
</evidence>
<comment type="subcellular location">
    <subcellularLocation>
        <location evidence="7">Cytoplasm</location>
    </subcellularLocation>
</comment>
<dbReference type="GO" id="GO:0046872">
    <property type="term" value="F:metal ion binding"/>
    <property type="evidence" value="ECO:0007669"/>
    <property type="project" value="UniProtKB-KW"/>
</dbReference>
<dbReference type="CDD" id="cd03411">
    <property type="entry name" value="Ferrochelatase_N"/>
    <property type="match status" value="1"/>
</dbReference>
<evidence type="ECO:0000256" key="2">
    <source>
        <dbReference type="ARBA" id="ARBA00023004"/>
    </source>
</evidence>
<protein>
    <recommendedName>
        <fullName evidence="7">Ferrochelatase</fullName>
        <ecNumber evidence="7">4.98.1.1</ecNumber>
    </recommendedName>
    <alternativeName>
        <fullName evidence="7">Heme synthase</fullName>
    </alternativeName>
    <alternativeName>
        <fullName evidence="7">Protoheme ferro-lyase</fullName>
    </alternativeName>
</protein>
<keyword evidence="7" id="KW-0479">Metal-binding</keyword>
<feature type="binding site" evidence="7">
    <location>
        <position position="298"/>
    </location>
    <ligand>
        <name>Fe(2+)</name>
        <dbReference type="ChEBI" id="CHEBI:29033"/>
    </ligand>
</feature>
<gene>
    <name evidence="7" type="primary">hemH</name>
    <name evidence="9" type="ORF">SAMN05421877_103171</name>
</gene>
<evidence type="ECO:0000256" key="6">
    <source>
        <dbReference type="ARBA" id="ARBA00024536"/>
    </source>
</evidence>
<comment type="catalytic activity">
    <reaction evidence="7">
        <text>heme b + 2 H(+) = protoporphyrin IX + Fe(2+)</text>
        <dbReference type="Rhea" id="RHEA:22584"/>
        <dbReference type="ChEBI" id="CHEBI:15378"/>
        <dbReference type="ChEBI" id="CHEBI:29033"/>
        <dbReference type="ChEBI" id="CHEBI:57306"/>
        <dbReference type="ChEBI" id="CHEBI:60344"/>
        <dbReference type="EC" id="4.98.1.1"/>
    </reaction>
</comment>
<evidence type="ECO:0000256" key="5">
    <source>
        <dbReference type="ARBA" id="ARBA00023244"/>
    </source>
</evidence>
<comment type="similarity">
    <text evidence="1 7 8">Belongs to the ferrochelatase family.</text>
</comment>
<proteinExistence type="inferred from homology"/>
<evidence type="ECO:0000256" key="7">
    <source>
        <dbReference type="HAMAP-Rule" id="MF_00323"/>
    </source>
</evidence>
<dbReference type="GO" id="GO:0004325">
    <property type="term" value="F:ferrochelatase activity"/>
    <property type="evidence" value="ECO:0007669"/>
    <property type="project" value="UniProtKB-UniRule"/>
</dbReference>
<keyword evidence="7" id="KW-0963">Cytoplasm</keyword>
<keyword evidence="2 7" id="KW-0408">Iron</keyword>
<dbReference type="HAMAP" id="MF_00323">
    <property type="entry name" value="Ferrochelatase"/>
    <property type="match status" value="1"/>
</dbReference>
<reference evidence="10" key="1">
    <citation type="submission" date="2016-10" db="EMBL/GenBank/DDBJ databases">
        <authorList>
            <person name="Varghese N."/>
            <person name="Submissions S."/>
        </authorList>
    </citation>
    <scope>NUCLEOTIDE SEQUENCE [LARGE SCALE GENOMIC DNA]</scope>
    <source>
        <strain evidence="10">DSM 22361</strain>
    </source>
</reference>
<evidence type="ECO:0000313" key="9">
    <source>
        <dbReference type="EMBL" id="SEF88233.1"/>
    </source>
</evidence>
<accession>A0A1H5VM09</accession>
<evidence type="ECO:0000256" key="1">
    <source>
        <dbReference type="ARBA" id="ARBA00007718"/>
    </source>
</evidence>
<name>A0A1H5VM09_9SPHI</name>
<dbReference type="Pfam" id="PF00762">
    <property type="entry name" value="Ferrochelatase"/>
    <property type="match status" value="1"/>
</dbReference>
<keyword evidence="3 7" id="KW-0350">Heme biosynthesis</keyword>